<evidence type="ECO:0000256" key="4">
    <source>
        <dbReference type="ARBA" id="ARBA00022692"/>
    </source>
</evidence>
<keyword evidence="5" id="KW-0798">TonB box</keyword>
<evidence type="ECO:0000256" key="3">
    <source>
        <dbReference type="ARBA" id="ARBA00022448"/>
    </source>
</evidence>
<evidence type="ECO:0008006" key="11">
    <source>
        <dbReference type="Google" id="ProtNLM"/>
    </source>
</evidence>
<evidence type="ECO:0000256" key="2">
    <source>
        <dbReference type="ARBA" id="ARBA00009810"/>
    </source>
</evidence>
<accession>A0A0F9J5M3</accession>
<keyword evidence="7" id="KW-0998">Cell outer membrane</keyword>
<dbReference type="InterPro" id="IPR039426">
    <property type="entry name" value="TonB-dep_rcpt-like"/>
</dbReference>
<dbReference type="GO" id="GO:0015891">
    <property type="term" value="P:siderophore transport"/>
    <property type="evidence" value="ECO:0007669"/>
    <property type="project" value="InterPro"/>
</dbReference>
<sequence length="716" mass="79398">MMHPALNTPLSATYCSVISILLCGLSANAHAEAKTDIEKLTIVGEQNSGYKVSSMSSATGLDLSHLQTPQSVIAITSEFMADQQLNSAIEAITSVTGINAREADNGKYSISARGISVTSILYDGIATTYDTRFNYGDNLTDTAIYERIEIVRGATGLMLGAGNPSAAINLIRKRPTVQNQVKFSASVGSWQNYRGVIDLSGSLNDSESVRGRAVAAYQDQQSYQDRFSQSRSTLYGIIEADLTDNTLFTFALDTQTTTPKGTMSGGLPIFYSDGSRTNYAREASTAPSWSSSKTQALNSFMKIEHYFNPNWQLSASYIYGNNDLDYDVFWATGNPDSQTNIGMVPGSLNYIDAKRIQRTYEIELTGQFNWFGQNHQVLFGYNDQQQDFSTPYFAAQQQATVIGDFSAANYDYPKPNWQATPAFGSYGTTQQSALYFATQLNLTNDLSVILGSRLNQWQTAQDNFGSVHDYELDNELTNYLGITYAINQSWALYGNYTDIFTPQSRVDENGNYLAPIQGKNYEVGLKASLLNERLELSLSGFEIHQDNWGEYTGETIADTLQAIYQPIDGTVTEGFEFELNGALSDAWNAYFGYTHSEGEQPDGTPLNTTNPKDQFKLFTSYQLSDSLQGVTIGGGYRWQSRSYDEVKNPVFGTVEVAQKAYGVASLMASYQINQQMAVSLNVDNLFDKTYYSQIGFYNQYRYGSPRKLSLQFDYSL</sequence>
<organism evidence="10">
    <name type="scientific">marine sediment metagenome</name>
    <dbReference type="NCBI Taxonomy" id="412755"/>
    <lineage>
        <taxon>unclassified sequences</taxon>
        <taxon>metagenomes</taxon>
        <taxon>ecological metagenomes</taxon>
    </lineage>
</organism>
<dbReference type="InterPro" id="IPR037066">
    <property type="entry name" value="Plug_dom_sf"/>
</dbReference>
<dbReference type="InterPro" id="IPR010105">
    <property type="entry name" value="TonB_sidphr_rcpt"/>
</dbReference>
<dbReference type="GO" id="GO:0015344">
    <property type="term" value="F:siderophore uptake transmembrane transporter activity"/>
    <property type="evidence" value="ECO:0007669"/>
    <property type="project" value="TreeGrafter"/>
</dbReference>
<dbReference type="InterPro" id="IPR012910">
    <property type="entry name" value="Plug_dom"/>
</dbReference>
<protein>
    <recommendedName>
        <fullName evidence="11">TonB-dependent siderophore receptor</fullName>
    </recommendedName>
</protein>
<comment type="caution">
    <text evidence="10">The sequence shown here is derived from an EMBL/GenBank/DDBJ whole genome shotgun (WGS) entry which is preliminary data.</text>
</comment>
<gene>
    <name evidence="10" type="ORF">LCGC14_1495200</name>
</gene>
<dbReference type="CDD" id="cd01347">
    <property type="entry name" value="ligand_gated_channel"/>
    <property type="match status" value="1"/>
</dbReference>
<dbReference type="GO" id="GO:0038023">
    <property type="term" value="F:signaling receptor activity"/>
    <property type="evidence" value="ECO:0007669"/>
    <property type="project" value="InterPro"/>
</dbReference>
<comment type="similarity">
    <text evidence="2">Belongs to the TonB-dependent receptor family.</text>
</comment>
<evidence type="ECO:0000259" key="9">
    <source>
        <dbReference type="Pfam" id="PF07715"/>
    </source>
</evidence>
<evidence type="ECO:0000256" key="6">
    <source>
        <dbReference type="ARBA" id="ARBA00023136"/>
    </source>
</evidence>
<evidence type="ECO:0000256" key="7">
    <source>
        <dbReference type="ARBA" id="ARBA00023237"/>
    </source>
</evidence>
<name>A0A0F9J5M3_9ZZZZ</name>
<evidence type="ECO:0000259" key="8">
    <source>
        <dbReference type="Pfam" id="PF00593"/>
    </source>
</evidence>
<dbReference type="AlphaFoldDB" id="A0A0F9J5M3"/>
<evidence type="ECO:0000256" key="1">
    <source>
        <dbReference type="ARBA" id="ARBA00004571"/>
    </source>
</evidence>
<feature type="domain" description="TonB-dependent receptor plug" evidence="9">
    <location>
        <begin position="67"/>
        <end position="165"/>
    </location>
</feature>
<comment type="subcellular location">
    <subcellularLocation>
        <location evidence="1">Cell outer membrane</location>
        <topology evidence="1">Multi-pass membrane protein</topology>
    </subcellularLocation>
</comment>
<dbReference type="Pfam" id="PF07715">
    <property type="entry name" value="Plug"/>
    <property type="match status" value="1"/>
</dbReference>
<feature type="domain" description="TonB-dependent receptor-like beta-barrel" evidence="8">
    <location>
        <begin position="242"/>
        <end position="685"/>
    </location>
</feature>
<evidence type="ECO:0000313" key="10">
    <source>
        <dbReference type="EMBL" id="KKM65049.1"/>
    </source>
</evidence>
<dbReference type="PROSITE" id="PS52016">
    <property type="entry name" value="TONB_DEPENDENT_REC_3"/>
    <property type="match status" value="1"/>
</dbReference>
<evidence type="ECO:0000256" key="5">
    <source>
        <dbReference type="ARBA" id="ARBA00023077"/>
    </source>
</evidence>
<dbReference type="NCBIfam" id="TIGR01783">
    <property type="entry name" value="TonB-siderophor"/>
    <property type="match status" value="1"/>
</dbReference>
<dbReference type="InterPro" id="IPR036942">
    <property type="entry name" value="Beta-barrel_TonB_sf"/>
</dbReference>
<dbReference type="Pfam" id="PF00593">
    <property type="entry name" value="TonB_dep_Rec_b-barrel"/>
    <property type="match status" value="1"/>
</dbReference>
<keyword evidence="3" id="KW-0813">Transport</keyword>
<reference evidence="10" key="1">
    <citation type="journal article" date="2015" name="Nature">
        <title>Complex archaea that bridge the gap between prokaryotes and eukaryotes.</title>
        <authorList>
            <person name="Spang A."/>
            <person name="Saw J.H."/>
            <person name="Jorgensen S.L."/>
            <person name="Zaremba-Niedzwiedzka K."/>
            <person name="Martijn J."/>
            <person name="Lind A.E."/>
            <person name="van Eijk R."/>
            <person name="Schleper C."/>
            <person name="Guy L."/>
            <person name="Ettema T.J."/>
        </authorList>
    </citation>
    <scope>NUCLEOTIDE SEQUENCE</scope>
</reference>
<keyword evidence="6" id="KW-0472">Membrane</keyword>
<dbReference type="Gene3D" id="2.170.130.10">
    <property type="entry name" value="TonB-dependent receptor, plug domain"/>
    <property type="match status" value="1"/>
</dbReference>
<dbReference type="Gene3D" id="2.40.170.20">
    <property type="entry name" value="TonB-dependent receptor, beta-barrel domain"/>
    <property type="match status" value="1"/>
</dbReference>
<keyword evidence="4" id="KW-0812">Transmembrane</keyword>
<proteinExistence type="inferred from homology"/>
<dbReference type="GO" id="GO:0009279">
    <property type="term" value="C:cell outer membrane"/>
    <property type="evidence" value="ECO:0007669"/>
    <property type="project" value="UniProtKB-SubCell"/>
</dbReference>
<dbReference type="PANTHER" id="PTHR32552">
    <property type="entry name" value="FERRICHROME IRON RECEPTOR-RELATED"/>
    <property type="match status" value="1"/>
</dbReference>
<dbReference type="InterPro" id="IPR000531">
    <property type="entry name" value="Beta-barrel_TonB"/>
</dbReference>
<dbReference type="PANTHER" id="PTHR32552:SF74">
    <property type="entry name" value="HYDROXAMATE SIDEROPHORE RECEPTOR FHUE"/>
    <property type="match status" value="1"/>
</dbReference>
<dbReference type="EMBL" id="LAZR01010789">
    <property type="protein sequence ID" value="KKM65049.1"/>
    <property type="molecule type" value="Genomic_DNA"/>
</dbReference>
<dbReference type="SUPFAM" id="SSF56935">
    <property type="entry name" value="Porins"/>
    <property type="match status" value="1"/>
</dbReference>